<evidence type="ECO:0000313" key="3">
    <source>
        <dbReference type="Proteomes" id="UP000595254"/>
    </source>
</evidence>
<proteinExistence type="predicted"/>
<dbReference type="EMBL" id="CP068053">
    <property type="protein sequence ID" value="QQT01446.1"/>
    <property type="molecule type" value="Genomic_DNA"/>
</dbReference>
<name>A0A974NNW4_PERPY</name>
<dbReference type="KEGG" id="ppsr:I6J18_06160"/>
<sequence length="184" mass="21439">MDYLIMSIILVFFFYNLFLRSDVKKEWKELSPSSSILSYLCFGGAASYFGARIFELEWLYLIALYSVIGILVSERELNTVKKIVIAIFSLLLLSIFRVPTDDSFKDYISSKDMYQCIRDYECVKITSKKTPDGRQETVVEILRIKGRSFEWKLFYAKGSLTLENDKGEEETLKGINIAGFWYDR</sequence>
<protein>
    <submittedName>
        <fullName evidence="2">Uncharacterized protein</fullName>
    </submittedName>
</protein>
<feature type="transmembrane region" description="Helical" evidence="1">
    <location>
        <begin position="56"/>
        <end position="73"/>
    </location>
</feature>
<keyword evidence="3" id="KW-1185">Reference proteome</keyword>
<gene>
    <name evidence="2" type="ORF">I6J18_06160</name>
</gene>
<keyword evidence="1" id="KW-1133">Transmembrane helix</keyword>
<feature type="transmembrane region" description="Helical" evidence="1">
    <location>
        <begin position="79"/>
        <end position="98"/>
    </location>
</feature>
<accession>A0A974NNW4</accession>
<dbReference type="AlphaFoldDB" id="A0A974NNW4"/>
<reference evidence="2 3" key="1">
    <citation type="submission" date="2021-01" db="EMBL/GenBank/DDBJ databases">
        <title>FDA dAtabase for Regulatory Grade micrObial Sequences (FDA-ARGOS): Supporting development and validation of Infectious Disease Dx tests.</title>
        <authorList>
            <person name="Nelson B."/>
            <person name="Plummer A."/>
            <person name="Tallon L."/>
            <person name="Sadzewicz L."/>
            <person name="Zhao X."/>
            <person name="Boylan J."/>
            <person name="Ott S."/>
            <person name="Bowen H."/>
            <person name="Vavikolanu K."/>
            <person name="Mehta A."/>
            <person name="Aluvathingal J."/>
            <person name="Nadendla S."/>
            <person name="Myers T."/>
            <person name="Yan Y."/>
            <person name="Sichtig H."/>
        </authorList>
    </citation>
    <scope>NUCLEOTIDE SEQUENCE [LARGE SCALE GENOMIC DNA]</scope>
    <source>
        <strain evidence="2 3">FDAARGOS_1161</strain>
    </source>
</reference>
<keyword evidence="1" id="KW-0812">Transmembrane</keyword>
<organism evidence="2 3">
    <name type="scientific">Peribacillus psychrosaccharolyticus</name>
    <name type="common">Bacillus psychrosaccharolyticus</name>
    <dbReference type="NCBI Taxonomy" id="1407"/>
    <lineage>
        <taxon>Bacteria</taxon>
        <taxon>Bacillati</taxon>
        <taxon>Bacillota</taxon>
        <taxon>Bacilli</taxon>
        <taxon>Bacillales</taxon>
        <taxon>Bacillaceae</taxon>
        <taxon>Peribacillus</taxon>
    </lineage>
</organism>
<dbReference type="Proteomes" id="UP000595254">
    <property type="component" value="Chromosome"/>
</dbReference>
<dbReference type="RefSeq" id="WP_040373342.1">
    <property type="nucleotide sequence ID" value="NZ_CP068053.1"/>
</dbReference>
<evidence type="ECO:0000313" key="2">
    <source>
        <dbReference type="EMBL" id="QQT01446.1"/>
    </source>
</evidence>
<evidence type="ECO:0000256" key="1">
    <source>
        <dbReference type="SAM" id="Phobius"/>
    </source>
</evidence>
<keyword evidence="1" id="KW-0472">Membrane</keyword>